<dbReference type="Proteomes" id="UP001258207">
    <property type="component" value="Chromosome"/>
</dbReference>
<dbReference type="RefSeq" id="WP_049861107.1">
    <property type="nucleotide sequence ID" value="NZ_CP134081.1"/>
</dbReference>
<dbReference type="EMBL" id="JACYWZ010000001">
    <property type="protein sequence ID" value="MBD8768407.1"/>
    <property type="molecule type" value="Genomic_DNA"/>
</dbReference>
<accession>A0AAJ6M2Z5</accession>
<evidence type="ECO:0000256" key="1">
    <source>
        <dbReference type="SAM" id="MobiDB-lite"/>
    </source>
</evidence>
<name>A0AAJ6M2Z5_9PSED</name>
<keyword evidence="4" id="KW-1185">Reference proteome</keyword>
<organism evidence="3 5">
    <name type="scientific">Pseudomonas coleopterorum</name>
    <dbReference type="NCBI Taxonomy" id="1605838"/>
    <lineage>
        <taxon>Bacteria</taxon>
        <taxon>Pseudomonadati</taxon>
        <taxon>Pseudomonadota</taxon>
        <taxon>Gammaproteobacteria</taxon>
        <taxon>Pseudomonadales</taxon>
        <taxon>Pseudomonadaceae</taxon>
        <taxon>Pseudomonas</taxon>
    </lineage>
</organism>
<evidence type="ECO:0000313" key="2">
    <source>
        <dbReference type="EMBL" id="MBD8768407.1"/>
    </source>
</evidence>
<dbReference type="AlphaFoldDB" id="A0AAJ6M2Z5"/>
<feature type="region of interest" description="Disordered" evidence="1">
    <location>
        <begin position="44"/>
        <end position="66"/>
    </location>
</feature>
<sequence length="66" mass="7897">MNDPFRHRFDTAMSQDDNLIDFASERGKRIHDLKDKRLNEMRQAFEQALPLDPAKSRKKTKKPKKR</sequence>
<proteinExistence type="predicted"/>
<protein>
    <submittedName>
        <fullName evidence="3">Uncharacterized protein</fullName>
    </submittedName>
</protein>
<evidence type="ECO:0000313" key="4">
    <source>
        <dbReference type="Proteomes" id="UP000620025"/>
    </source>
</evidence>
<reference evidence="3" key="2">
    <citation type="submission" date="2023-09" db="EMBL/GenBank/DDBJ databases">
        <title>First report of Pseudomonas coleopterorum DJ13 causing leaf spot on Rhododendron pulchrum Sweet in China.</title>
        <authorList>
            <person name="Zhang Y."/>
        </authorList>
    </citation>
    <scope>NUCLEOTIDE SEQUENCE</scope>
    <source>
        <strain evidence="3">DJ13</strain>
    </source>
</reference>
<evidence type="ECO:0000313" key="3">
    <source>
        <dbReference type="EMBL" id="WNC12079.1"/>
    </source>
</evidence>
<dbReference type="Proteomes" id="UP000620025">
    <property type="component" value="Unassembled WGS sequence"/>
</dbReference>
<reference evidence="2 4" key="1">
    <citation type="journal article" date="2020" name="FEMS Microbiol. Ecol.">
        <title>Temporal dynamics of bacterial communities during seed development and maturation.</title>
        <authorList>
            <person name="Chesneau G."/>
            <person name="Torres-Cortes G."/>
            <person name="Briand M."/>
            <person name="Darrasse A."/>
            <person name="Preveaux A."/>
            <person name="Marais C."/>
            <person name="Jacques M.A."/>
            <person name="Shade A."/>
            <person name="Barret M."/>
        </authorList>
    </citation>
    <scope>NUCLEOTIDE SEQUENCE [LARGE SCALE GENOMIC DNA]</scope>
    <source>
        <strain evidence="2 4">CFBP13599</strain>
    </source>
</reference>
<gene>
    <name evidence="2" type="ORF">IFT38_02535</name>
    <name evidence="3" type="ORF">RI108_16020</name>
</gene>
<evidence type="ECO:0000313" key="5">
    <source>
        <dbReference type="Proteomes" id="UP001258207"/>
    </source>
</evidence>
<dbReference type="EMBL" id="CP134081">
    <property type="protein sequence ID" value="WNC12079.1"/>
    <property type="molecule type" value="Genomic_DNA"/>
</dbReference>
<feature type="compositionally biased region" description="Basic residues" evidence="1">
    <location>
        <begin position="56"/>
        <end position="66"/>
    </location>
</feature>